<evidence type="ECO:0000259" key="2">
    <source>
        <dbReference type="Pfam" id="PF12708"/>
    </source>
</evidence>
<sequence length="891" mass="96396">MLVHTPFPVLVIFMGWLIVSGHGSLCISPLVAGNSTPSQPFWLEDMVQRGTSAFNADPATYQVYRNVKDYGATGDGVTDDTAAVNYAISFGDRCGEGCGSATTSPAVVYFPQGTYLVSEPIIAYYYTVIVGDAKVPPTILAAPNFTGIAVIDADPYDAYGNWYTNQDNFYRSVRNFVIDLTQMPASASATGIHWQVSQATSLMNLVFDMSTEPENNHQGIYMEDGSGGFMGDMVFNGGKYGLWVGNQQFTVRNITVNGANTAVSVTLRPSTWSTPTDLSPQVYGLWSWGWTYQRININNCEIGFDLTIGTANGSAQGIGSEAIIDATVTNTPIFVQRSATSNHTLDGSLVLSNVQLDNVTTAVGVVGGEVLLAGGTLRIDAWAQGNVYAGSNPNGTYTQGYIDPLLKSPVVLDSTGKIFSKGHPQYADYSASQFMSVKSQGAAGDGHTDDTAVIQRVFDEYAGCYIIYFDAGTYIVTSTITIPAGTQVVGEAWSTIMGSGAYFQNMDDPQVVVRVGEPYSYGLAEITDMIFTARGPAAGAIVVEWNVHDPAGQQGAAGAWDTHIILGGKNGSDLQAYNCAAVYYDVNTECYAAFLALHLTPGSSAYLEGLWVWLADHDLDWPGNAQVSLYSGRGILSESLGPAWLIGTASEHNVMYQYSLVGAQNHYIGTMQTETPYFQPDPAPPAPFTPNPAYLDPEAWFGAALALQISSAENILVYGAGFYSFFQNYTQTCEATFSCQMQIVNVDTLTSVGIYGLQTVDSTLSRRLAILALSNTIRGVRWARDKSRLNNLLTPDGMPGQEEATDCQSSEIRRDGQRGKSNCIYPGNQNSFRLPRLLYSRELFEHNASCTLLIYESLLASWVRRVLSPTTRINILFGPLAFPLVDTDRPP</sequence>
<dbReference type="EMBL" id="BFAD01000003">
    <property type="protein sequence ID" value="GBE81155.1"/>
    <property type="molecule type" value="Genomic_DNA"/>
</dbReference>
<dbReference type="InterPro" id="IPR012334">
    <property type="entry name" value="Pectin_lyas_fold"/>
</dbReference>
<feature type="chain" id="PRO_5019410873" evidence="1">
    <location>
        <begin position="22"/>
        <end position="891"/>
    </location>
</feature>
<dbReference type="InterPro" id="IPR039279">
    <property type="entry name" value="QRT3-like"/>
</dbReference>
<comment type="caution">
    <text evidence="3">The sequence shown here is derived from an EMBL/GenBank/DDBJ whole genome shotgun (WGS) entry which is preliminary data.</text>
</comment>
<dbReference type="PANTHER" id="PTHR33928:SF2">
    <property type="entry name" value="PECTATE LYASE SUPERFAMILY PROTEIN DOMAIN-CONTAINING PROTEIN-RELATED"/>
    <property type="match status" value="1"/>
</dbReference>
<dbReference type="InterPro" id="IPR024535">
    <property type="entry name" value="RHGA/B-epi-like_pectate_lyase"/>
</dbReference>
<keyword evidence="1" id="KW-0732">Signal</keyword>
<organism evidence="3 4">
    <name type="scientific">Sparassis crispa</name>
    <dbReference type="NCBI Taxonomy" id="139825"/>
    <lineage>
        <taxon>Eukaryota</taxon>
        <taxon>Fungi</taxon>
        <taxon>Dikarya</taxon>
        <taxon>Basidiomycota</taxon>
        <taxon>Agaricomycotina</taxon>
        <taxon>Agaricomycetes</taxon>
        <taxon>Polyporales</taxon>
        <taxon>Sparassidaceae</taxon>
        <taxon>Sparassis</taxon>
    </lineage>
</organism>
<dbReference type="GO" id="GO:0004650">
    <property type="term" value="F:polygalacturonase activity"/>
    <property type="evidence" value="ECO:0007669"/>
    <property type="project" value="InterPro"/>
</dbReference>
<proteinExistence type="predicted"/>
<dbReference type="OrthoDB" id="1046782at2759"/>
<evidence type="ECO:0000256" key="1">
    <source>
        <dbReference type="SAM" id="SignalP"/>
    </source>
</evidence>
<evidence type="ECO:0000313" key="4">
    <source>
        <dbReference type="Proteomes" id="UP000287166"/>
    </source>
</evidence>
<dbReference type="PANTHER" id="PTHR33928">
    <property type="entry name" value="POLYGALACTURONASE QRT3"/>
    <property type="match status" value="1"/>
</dbReference>
<dbReference type="STRING" id="139825.A0A401GGA4"/>
<dbReference type="Proteomes" id="UP000287166">
    <property type="component" value="Unassembled WGS sequence"/>
</dbReference>
<dbReference type="Pfam" id="PF12708">
    <property type="entry name" value="Pect-lyase_RHGA_epim"/>
    <property type="match status" value="2"/>
</dbReference>
<feature type="domain" description="Rhamnogalacturonase A/B/Epimerase-like pectate lyase" evidence="2">
    <location>
        <begin position="434"/>
        <end position="499"/>
    </location>
</feature>
<keyword evidence="4" id="KW-1185">Reference proteome</keyword>
<dbReference type="InterPro" id="IPR011050">
    <property type="entry name" value="Pectin_lyase_fold/virulence"/>
</dbReference>
<dbReference type="SUPFAM" id="SSF51126">
    <property type="entry name" value="Pectin lyase-like"/>
    <property type="match status" value="2"/>
</dbReference>
<protein>
    <submittedName>
        <fullName evidence="3">Glucan 1,3-beta-glucosidase</fullName>
    </submittedName>
</protein>
<dbReference type="GeneID" id="38778072"/>
<accession>A0A401GGA4</accession>
<feature type="domain" description="Rhamnogalacturonase A/B/Epimerase-like pectate lyase" evidence="2">
    <location>
        <begin position="64"/>
        <end position="267"/>
    </location>
</feature>
<dbReference type="InParanoid" id="A0A401GGA4"/>
<dbReference type="CDD" id="cd23668">
    <property type="entry name" value="GH55_beta13glucanase-like"/>
    <property type="match status" value="1"/>
</dbReference>
<reference evidence="3 4" key="1">
    <citation type="journal article" date="2018" name="Sci. Rep.">
        <title>Genome sequence of the cauliflower mushroom Sparassis crispa (Hanabiratake) and its association with beneficial usage.</title>
        <authorList>
            <person name="Kiyama R."/>
            <person name="Furutani Y."/>
            <person name="Kawaguchi K."/>
            <person name="Nakanishi T."/>
        </authorList>
    </citation>
    <scope>NUCLEOTIDE SEQUENCE [LARGE SCALE GENOMIC DNA]</scope>
</reference>
<feature type="signal peptide" evidence="1">
    <location>
        <begin position="1"/>
        <end position="21"/>
    </location>
</feature>
<gene>
    <name evidence="3" type="ORF">SCP_0308810</name>
</gene>
<dbReference type="RefSeq" id="XP_027612068.1">
    <property type="nucleotide sequence ID" value="XM_027756267.1"/>
</dbReference>
<dbReference type="AlphaFoldDB" id="A0A401GGA4"/>
<dbReference type="Gene3D" id="2.160.20.10">
    <property type="entry name" value="Single-stranded right-handed beta-helix, Pectin lyase-like"/>
    <property type="match status" value="2"/>
</dbReference>
<evidence type="ECO:0000313" key="3">
    <source>
        <dbReference type="EMBL" id="GBE81155.1"/>
    </source>
</evidence>
<name>A0A401GGA4_9APHY</name>